<dbReference type="CDD" id="cd00082">
    <property type="entry name" value="HisKA"/>
    <property type="match status" value="1"/>
</dbReference>
<keyword evidence="4" id="KW-0808">Transferase</keyword>
<dbReference type="InterPro" id="IPR003661">
    <property type="entry name" value="HisK_dim/P_dom"/>
</dbReference>
<evidence type="ECO:0000256" key="5">
    <source>
        <dbReference type="ARBA" id="ARBA00022741"/>
    </source>
</evidence>
<name>A0A6N6MHV0_9FLAO</name>
<evidence type="ECO:0000259" key="10">
    <source>
        <dbReference type="PROSITE" id="PS50109"/>
    </source>
</evidence>
<keyword evidence="12" id="KW-1185">Reference proteome</keyword>
<dbReference type="InterPro" id="IPR036097">
    <property type="entry name" value="HisK_dim/P_sf"/>
</dbReference>
<dbReference type="RefSeq" id="WP_150938007.1">
    <property type="nucleotide sequence ID" value="NZ_WAAT01000037.1"/>
</dbReference>
<evidence type="ECO:0000256" key="9">
    <source>
        <dbReference type="SAM" id="Phobius"/>
    </source>
</evidence>
<dbReference type="SUPFAM" id="SSF55874">
    <property type="entry name" value="ATPase domain of HSP90 chaperone/DNA topoisomerase II/histidine kinase"/>
    <property type="match status" value="1"/>
</dbReference>
<evidence type="ECO:0000256" key="1">
    <source>
        <dbReference type="ARBA" id="ARBA00000085"/>
    </source>
</evidence>
<dbReference type="GO" id="GO:0005524">
    <property type="term" value="F:ATP binding"/>
    <property type="evidence" value="ECO:0007669"/>
    <property type="project" value="UniProtKB-KW"/>
</dbReference>
<dbReference type="AlphaFoldDB" id="A0A6N6MHV0"/>
<dbReference type="Gene3D" id="3.30.565.10">
    <property type="entry name" value="Histidine kinase-like ATPase, C-terminal domain"/>
    <property type="match status" value="1"/>
</dbReference>
<comment type="caution">
    <text evidence="11">The sequence shown here is derived from an EMBL/GenBank/DDBJ whole genome shotgun (WGS) entry which is preliminary data.</text>
</comment>
<keyword evidence="7" id="KW-0067">ATP-binding</keyword>
<dbReference type="EMBL" id="WAAT01000037">
    <property type="protein sequence ID" value="KAB1068336.1"/>
    <property type="molecule type" value="Genomic_DNA"/>
</dbReference>
<dbReference type="SMART" id="SM00387">
    <property type="entry name" value="HATPase_c"/>
    <property type="match status" value="1"/>
</dbReference>
<evidence type="ECO:0000256" key="6">
    <source>
        <dbReference type="ARBA" id="ARBA00022777"/>
    </source>
</evidence>
<reference evidence="11 12" key="1">
    <citation type="submission" date="2019-09" db="EMBL/GenBank/DDBJ databases">
        <authorList>
            <person name="Cao W.R."/>
        </authorList>
    </citation>
    <scope>NUCLEOTIDE SEQUENCE [LARGE SCALE GENOMIC DNA]</scope>
    <source>
        <strain evidence="11 12">B1N29</strain>
    </source>
</reference>
<gene>
    <name evidence="11" type="ORF">F6U93_06450</name>
</gene>
<feature type="domain" description="Histidine kinase" evidence="10">
    <location>
        <begin position="181"/>
        <end position="383"/>
    </location>
</feature>
<dbReference type="InterPro" id="IPR036890">
    <property type="entry name" value="HATPase_C_sf"/>
</dbReference>
<evidence type="ECO:0000256" key="2">
    <source>
        <dbReference type="ARBA" id="ARBA00012438"/>
    </source>
</evidence>
<dbReference type="EC" id="2.7.13.3" evidence="2"/>
<evidence type="ECO:0000256" key="3">
    <source>
        <dbReference type="ARBA" id="ARBA00022553"/>
    </source>
</evidence>
<dbReference type="InterPro" id="IPR003594">
    <property type="entry name" value="HATPase_dom"/>
</dbReference>
<keyword evidence="9" id="KW-0472">Membrane</keyword>
<feature type="transmembrane region" description="Helical" evidence="9">
    <location>
        <begin position="12"/>
        <end position="30"/>
    </location>
</feature>
<evidence type="ECO:0000313" key="12">
    <source>
        <dbReference type="Proteomes" id="UP000441333"/>
    </source>
</evidence>
<dbReference type="SUPFAM" id="SSF47384">
    <property type="entry name" value="Homodimeric domain of signal transducing histidine kinase"/>
    <property type="match status" value="1"/>
</dbReference>
<evidence type="ECO:0000256" key="8">
    <source>
        <dbReference type="ARBA" id="ARBA00023012"/>
    </source>
</evidence>
<proteinExistence type="predicted"/>
<dbReference type="PANTHER" id="PTHR43065">
    <property type="entry name" value="SENSOR HISTIDINE KINASE"/>
    <property type="match status" value="1"/>
</dbReference>
<keyword evidence="6 11" id="KW-0418">Kinase</keyword>
<comment type="catalytic activity">
    <reaction evidence="1">
        <text>ATP + protein L-histidine = ADP + protein N-phospho-L-histidine.</text>
        <dbReference type="EC" id="2.7.13.3"/>
    </reaction>
</comment>
<keyword evidence="5" id="KW-0547">Nucleotide-binding</keyword>
<keyword evidence="8" id="KW-0902">Two-component regulatory system</keyword>
<keyword evidence="3" id="KW-0597">Phosphoprotein</keyword>
<sequence>MIFAKYSNTFRWGIIIASFAIVSLILWKTYEFFQHFKEEERIKMEIWSFAQTDLINSDDNTNLDLTLKILNSNTTTPVLEINKDGSIGSYLNIDDTQFSDQKYVDKLIATFKSENRPIEVIFDNKLNSTIYYGNSPLLNKLKYYPLALLLIVFLFGAVIFFFYRSNKNATQNKLWSGMAKETAHQIGTPLSSLIGWTEILKTENVNPDYIIEIEKDVDRLKTITERFSKIGSLPTLEKADIIAETIHSYEYLKDRSSNLIEFELFVPEGEIYVNLNKELYSWTIENLVKNAIDAMKGRGKLKVEISQLENYVKICVSDTGKGLAKKNFTKIFEPGYTTKKRGWGLGLSLTKRIIEEFHDGRIKVLQSEIGKGTTFQISLKSTV</sequence>
<dbReference type="Gene3D" id="1.10.287.130">
    <property type="match status" value="1"/>
</dbReference>
<keyword evidence="9" id="KW-0812">Transmembrane</keyword>
<dbReference type="PANTHER" id="PTHR43065:SF46">
    <property type="entry name" value="C4-DICARBOXYLATE TRANSPORT SENSOR PROTEIN DCTB"/>
    <property type="match status" value="1"/>
</dbReference>
<dbReference type="InterPro" id="IPR005467">
    <property type="entry name" value="His_kinase_dom"/>
</dbReference>
<evidence type="ECO:0000256" key="4">
    <source>
        <dbReference type="ARBA" id="ARBA00022679"/>
    </source>
</evidence>
<dbReference type="PROSITE" id="PS50109">
    <property type="entry name" value="HIS_KIN"/>
    <property type="match status" value="1"/>
</dbReference>
<accession>A0A6N6MHV0</accession>
<dbReference type="Pfam" id="PF02518">
    <property type="entry name" value="HATPase_c"/>
    <property type="match status" value="1"/>
</dbReference>
<feature type="transmembrane region" description="Helical" evidence="9">
    <location>
        <begin position="143"/>
        <end position="163"/>
    </location>
</feature>
<dbReference type="PRINTS" id="PR00344">
    <property type="entry name" value="BCTRLSENSOR"/>
</dbReference>
<evidence type="ECO:0000256" key="7">
    <source>
        <dbReference type="ARBA" id="ARBA00022840"/>
    </source>
</evidence>
<dbReference type="Proteomes" id="UP000441333">
    <property type="component" value="Unassembled WGS sequence"/>
</dbReference>
<dbReference type="GO" id="GO:0000155">
    <property type="term" value="F:phosphorelay sensor kinase activity"/>
    <property type="evidence" value="ECO:0007669"/>
    <property type="project" value="InterPro"/>
</dbReference>
<organism evidence="11 12">
    <name type="scientific">Pseudotamlana haliotis</name>
    <dbReference type="NCBI Taxonomy" id="2614804"/>
    <lineage>
        <taxon>Bacteria</taxon>
        <taxon>Pseudomonadati</taxon>
        <taxon>Bacteroidota</taxon>
        <taxon>Flavobacteriia</taxon>
        <taxon>Flavobacteriales</taxon>
        <taxon>Flavobacteriaceae</taxon>
        <taxon>Pseudotamlana</taxon>
    </lineage>
</organism>
<keyword evidence="9" id="KW-1133">Transmembrane helix</keyword>
<evidence type="ECO:0000313" key="11">
    <source>
        <dbReference type="EMBL" id="KAB1068336.1"/>
    </source>
</evidence>
<dbReference type="InterPro" id="IPR004358">
    <property type="entry name" value="Sig_transdc_His_kin-like_C"/>
</dbReference>
<protein>
    <recommendedName>
        <fullName evidence="2">histidine kinase</fullName>
        <ecNumber evidence="2">2.7.13.3</ecNumber>
    </recommendedName>
</protein>